<reference evidence="2 3" key="1">
    <citation type="submission" date="2020-05" db="EMBL/GenBank/DDBJ databases">
        <title>Identification and distribution of gene clusters putatively required for synthesis of sphingolipid metabolism inhibitors in phylogenetically diverse species of the filamentous fungus Fusarium.</title>
        <authorList>
            <person name="Kim H.-S."/>
            <person name="Busman M."/>
            <person name="Brown D.W."/>
            <person name="Divon H."/>
            <person name="Uhlig S."/>
            <person name="Proctor R.H."/>
        </authorList>
    </citation>
    <scope>NUCLEOTIDE SEQUENCE [LARGE SCALE GENOMIC DNA]</scope>
    <source>
        <strain evidence="2 3">NRRL 53147</strain>
    </source>
</reference>
<feature type="compositionally biased region" description="Basic residues" evidence="1">
    <location>
        <begin position="110"/>
        <end position="124"/>
    </location>
</feature>
<evidence type="ECO:0000313" key="3">
    <source>
        <dbReference type="Proteomes" id="UP000522262"/>
    </source>
</evidence>
<proteinExistence type="predicted"/>
<sequence>MASPKQDLEINMPTAQVREPRSEMKKEASLRFHEANIEWLNKEWQGPDWFPAHLLKTSKPCRSVVRGLKSITEKALTRNIPLSSLWETDGCLRSVVDQDLATRKEGCNAQHKHSQSRRLTRKMVSRASKNLRLPTAEIGNDYSSSSGSTRGDDSEVEAPEKSNTAPRLSFSALASSAKQRLPSPLHDTIVSTEDELRHPPQGTKRALEDEEDTNSNPPKNKSPRVTINEVLGNLSSDRIEIARRITDIELDTALAVKRDAEQALMDLVHRDCSVAVTQAERVQARKRKQEADEAFRRTHERLHGPSQTLAAMSSLKKTFDARAVRALKFENAEKVVQTCKHRLDQAEMKHEEALKSNPIDGWHLEVVWDMFQRADAPGKEVQ</sequence>
<keyword evidence="3" id="KW-1185">Reference proteome</keyword>
<feature type="region of interest" description="Disordered" evidence="1">
    <location>
        <begin position="105"/>
        <end position="226"/>
    </location>
</feature>
<accession>A0A8H5J984</accession>
<dbReference type="AlphaFoldDB" id="A0A8H5J984"/>
<dbReference type="Proteomes" id="UP000522262">
    <property type="component" value="Unassembled WGS sequence"/>
</dbReference>
<gene>
    <name evidence="2" type="ORF">FMEXI_4066</name>
</gene>
<comment type="caution">
    <text evidence="2">The sequence shown here is derived from an EMBL/GenBank/DDBJ whole genome shotgun (WGS) entry which is preliminary data.</text>
</comment>
<evidence type="ECO:0000256" key="1">
    <source>
        <dbReference type="SAM" id="MobiDB-lite"/>
    </source>
</evidence>
<evidence type="ECO:0000313" key="2">
    <source>
        <dbReference type="EMBL" id="KAF5549815.1"/>
    </source>
</evidence>
<name>A0A8H5J984_9HYPO</name>
<dbReference type="EMBL" id="JAAOAM010000085">
    <property type="protein sequence ID" value="KAF5549815.1"/>
    <property type="molecule type" value="Genomic_DNA"/>
</dbReference>
<organism evidence="2 3">
    <name type="scientific">Fusarium mexicanum</name>
    <dbReference type="NCBI Taxonomy" id="751941"/>
    <lineage>
        <taxon>Eukaryota</taxon>
        <taxon>Fungi</taxon>
        <taxon>Dikarya</taxon>
        <taxon>Ascomycota</taxon>
        <taxon>Pezizomycotina</taxon>
        <taxon>Sordariomycetes</taxon>
        <taxon>Hypocreomycetidae</taxon>
        <taxon>Hypocreales</taxon>
        <taxon>Nectriaceae</taxon>
        <taxon>Fusarium</taxon>
        <taxon>Fusarium fujikuroi species complex</taxon>
    </lineage>
</organism>
<feature type="compositionally biased region" description="Polar residues" evidence="1">
    <location>
        <begin position="214"/>
        <end position="225"/>
    </location>
</feature>
<feature type="compositionally biased region" description="Polar residues" evidence="1">
    <location>
        <begin position="161"/>
        <end position="178"/>
    </location>
</feature>
<feature type="compositionally biased region" description="Low complexity" evidence="1">
    <location>
        <begin position="139"/>
        <end position="149"/>
    </location>
</feature>
<protein>
    <submittedName>
        <fullName evidence="2">Uncharacterized protein</fullName>
    </submittedName>
</protein>
<feature type="region of interest" description="Disordered" evidence="1">
    <location>
        <begin position="1"/>
        <end position="23"/>
    </location>
</feature>